<protein>
    <submittedName>
        <fullName evidence="3">Uncharacterized protein</fullName>
    </submittedName>
</protein>
<name>A0A2C9W7U0_MANES</name>
<feature type="coiled-coil region" evidence="1">
    <location>
        <begin position="208"/>
        <end position="242"/>
    </location>
</feature>
<feature type="coiled-coil region" evidence="1">
    <location>
        <begin position="63"/>
        <end position="150"/>
    </location>
</feature>
<feature type="region of interest" description="Disordered" evidence="2">
    <location>
        <begin position="263"/>
        <end position="284"/>
    </location>
</feature>
<accession>A0A2C9W7U0</accession>
<dbReference type="AlphaFoldDB" id="A0A2C9W7U0"/>
<sequence length="284" mass="34012">MSFTHFLSNPKPHHISSSFSFLSSLYQSTIQDSPPFMSETNKRKEEKRKLLLMDCFGGKKQSSNQCEKDLRGLAEKVRLLQDEIKAILCEREKETRAYERDMVVFTFKEAEWKQERKKLKEEVKRLRKMLEEKEEKIREMEDGLVEEKNEKNWSFSGLNSSFLVEQMREERVWRDEAVDKWKKLYLTIKTELDDLIQRTHRGDGLYWKAEEEDMIEELKMEVKAKEEIIEELKARLALVEHEEYKRAREVDILRQSLRIMSSKKDPSFDLSKPKLTLVKQPRKV</sequence>
<proteinExistence type="predicted"/>
<gene>
    <name evidence="3" type="ORF">MANES_03G155600v8</name>
</gene>
<dbReference type="Proteomes" id="UP000091857">
    <property type="component" value="Chromosome 3"/>
</dbReference>
<dbReference type="STRING" id="3983.A0A2C9W7U0"/>
<dbReference type="EMBL" id="CM004389">
    <property type="protein sequence ID" value="OAY55457.1"/>
    <property type="molecule type" value="Genomic_DNA"/>
</dbReference>
<reference evidence="4" key="1">
    <citation type="journal article" date="2016" name="Nat. Biotechnol.">
        <title>Sequencing wild and cultivated cassava and related species reveals extensive interspecific hybridization and genetic diversity.</title>
        <authorList>
            <person name="Bredeson J.V."/>
            <person name="Lyons J.B."/>
            <person name="Prochnik S.E."/>
            <person name="Wu G.A."/>
            <person name="Ha C.M."/>
            <person name="Edsinger-Gonzales E."/>
            <person name="Grimwood J."/>
            <person name="Schmutz J."/>
            <person name="Rabbi I.Y."/>
            <person name="Egesi C."/>
            <person name="Nauluvula P."/>
            <person name="Lebot V."/>
            <person name="Ndunguru J."/>
            <person name="Mkamilo G."/>
            <person name="Bart R.S."/>
            <person name="Setter T.L."/>
            <person name="Gleadow R.M."/>
            <person name="Kulakow P."/>
            <person name="Ferguson M.E."/>
            <person name="Rounsley S."/>
            <person name="Rokhsar D.S."/>
        </authorList>
    </citation>
    <scope>NUCLEOTIDE SEQUENCE [LARGE SCALE GENOMIC DNA]</scope>
    <source>
        <strain evidence="4">cv. AM560-2</strain>
    </source>
</reference>
<dbReference type="OrthoDB" id="1869333at2759"/>
<keyword evidence="1" id="KW-0175">Coiled coil</keyword>
<evidence type="ECO:0000256" key="1">
    <source>
        <dbReference type="SAM" id="Coils"/>
    </source>
</evidence>
<evidence type="ECO:0000313" key="3">
    <source>
        <dbReference type="EMBL" id="OAY55457.1"/>
    </source>
</evidence>
<evidence type="ECO:0000313" key="4">
    <source>
        <dbReference type="Proteomes" id="UP000091857"/>
    </source>
</evidence>
<keyword evidence="4" id="KW-1185">Reference proteome</keyword>
<dbReference type="PANTHER" id="PTHR37226">
    <property type="entry name" value="GOLGIN FAMILY A PROTEIN"/>
    <property type="match status" value="1"/>
</dbReference>
<dbReference type="Gramene" id="Manes.03G155600.1.v8.1">
    <property type="protein sequence ID" value="Manes.03G155600.1.v8.1.CDS"/>
    <property type="gene ID" value="Manes.03G155600.v8.1"/>
</dbReference>
<evidence type="ECO:0000256" key="2">
    <source>
        <dbReference type="SAM" id="MobiDB-lite"/>
    </source>
</evidence>
<organism evidence="3 4">
    <name type="scientific">Manihot esculenta</name>
    <name type="common">Cassava</name>
    <name type="synonym">Jatropha manihot</name>
    <dbReference type="NCBI Taxonomy" id="3983"/>
    <lineage>
        <taxon>Eukaryota</taxon>
        <taxon>Viridiplantae</taxon>
        <taxon>Streptophyta</taxon>
        <taxon>Embryophyta</taxon>
        <taxon>Tracheophyta</taxon>
        <taxon>Spermatophyta</taxon>
        <taxon>Magnoliopsida</taxon>
        <taxon>eudicotyledons</taxon>
        <taxon>Gunneridae</taxon>
        <taxon>Pentapetalae</taxon>
        <taxon>rosids</taxon>
        <taxon>fabids</taxon>
        <taxon>Malpighiales</taxon>
        <taxon>Euphorbiaceae</taxon>
        <taxon>Crotonoideae</taxon>
        <taxon>Manihoteae</taxon>
        <taxon>Manihot</taxon>
    </lineage>
</organism>
<comment type="caution">
    <text evidence="3">The sequence shown here is derived from an EMBL/GenBank/DDBJ whole genome shotgun (WGS) entry which is preliminary data.</text>
</comment>
<dbReference type="PANTHER" id="PTHR37226:SF4">
    <property type="entry name" value="GOLGIN FAMILY A PROTEIN"/>
    <property type="match status" value="1"/>
</dbReference>